<dbReference type="RefSeq" id="XP_005850937.1">
    <property type="nucleotide sequence ID" value="XM_005850875.1"/>
</dbReference>
<dbReference type="OrthoDB" id="445007at2759"/>
<evidence type="ECO:0000256" key="1">
    <source>
        <dbReference type="ARBA" id="ARBA00001962"/>
    </source>
</evidence>
<dbReference type="PANTHER" id="PTHR20883">
    <property type="entry name" value="PHYTANOYL-COA DIOXYGENASE DOMAIN CONTAINING 1"/>
    <property type="match status" value="1"/>
</dbReference>
<dbReference type="PANTHER" id="PTHR20883:SF46">
    <property type="entry name" value="PHYTANOYL-COA HYDROXYLASE"/>
    <property type="match status" value="1"/>
</dbReference>
<dbReference type="AlphaFoldDB" id="E1Z5Y1"/>
<evidence type="ECO:0000313" key="2">
    <source>
        <dbReference type="EMBL" id="EFN58835.1"/>
    </source>
</evidence>
<dbReference type="EMBL" id="GL433837">
    <property type="protein sequence ID" value="EFN58835.1"/>
    <property type="molecule type" value="Genomic_DNA"/>
</dbReference>
<sequence length="300" mass="32415">MQHTADQIEVLAATCAHQLGEQGYAVLEGFLTEDQLEELRLEADTLYELAEEQQQRGASAAAAFGGSTWGQEAVASCIYESIPGPCCTPELRTGYEAYQARRGRWPLRPAVWRILFQSQLSRVVCALLGHAAHLFNDQYILKPPGTSLAAFQWHRDSDWCQTEDVCYRPYLSVWCALDDMSASNGGLVVQPGSHLAAAPGPQGATDSMAAAAAAVAEEQQAGRQEQRQQRGVPLEVAAGTAVVMSDVVLHCSGPNRSRHMRRAWMPQFAAGPLTWHADGSCVSLAIPLLGAAGARPCNDR</sequence>
<organism evidence="3">
    <name type="scientific">Chlorella variabilis</name>
    <name type="common">Green alga</name>
    <dbReference type="NCBI Taxonomy" id="554065"/>
    <lineage>
        <taxon>Eukaryota</taxon>
        <taxon>Viridiplantae</taxon>
        <taxon>Chlorophyta</taxon>
        <taxon>core chlorophytes</taxon>
        <taxon>Trebouxiophyceae</taxon>
        <taxon>Chlorellales</taxon>
        <taxon>Chlorellaceae</taxon>
        <taxon>Chlorella clade</taxon>
        <taxon>Chlorella</taxon>
    </lineage>
</organism>
<dbReference type="InterPro" id="IPR008775">
    <property type="entry name" value="Phytyl_CoA_dOase-like"/>
</dbReference>
<comment type="cofactor">
    <cofactor evidence="1">
        <name>Fe cation</name>
        <dbReference type="ChEBI" id="CHEBI:24875"/>
    </cofactor>
</comment>
<reference evidence="2 3" key="1">
    <citation type="journal article" date="2010" name="Plant Cell">
        <title>The Chlorella variabilis NC64A genome reveals adaptation to photosymbiosis, coevolution with viruses, and cryptic sex.</title>
        <authorList>
            <person name="Blanc G."/>
            <person name="Duncan G."/>
            <person name="Agarkova I."/>
            <person name="Borodovsky M."/>
            <person name="Gurnon J."/>
            <person name="Kuo A."/>
            <person name="Lindquist E."/>
            <person name="Lucas S."/>
            <person name="Pangilinan J."/>
            <person name="Polle J."/>
            <person name="Salamov A."/>
            <person name="Terry A."/>
            <person name="Yamada T."/>
            <person name="Dunigan D.D."/>
            <person name="Grigoriev I.V."/>
            <person name="Claverie J.M."/>
            <person name="Van Etten J.L."/>
        </authorList>
    </citation>
    <scope>NUCLEOTIDE SEQUENCE [LARGE SCALE GENOMIC DNA]</scope>
    <source>
        <strain evidence="2 3">NC64A</strain>
    </source>
</reference>
<dbReference type="Pfam" id="PF05721">
    <property type="entry name" value="PhyH"/>
    <property type="match status" value="1"/>
</dbReference>
<evidence type="ECO:0000313" key="3">
    <source>
        <dbReference type="Proteomes" id="UP000008141"/>
    </source>
</evidence>
<dbReference type="Proteomes" id="UP000008141">
    <property type="component" value="Unassembled WGS sequence"/>
</dbReference>
<keyword evidence="3" id="KW-1185">Reference proteome</keyword>
<dbReference type="Gene3D" id="2.60.120.620">
    <property type="entry name" value="q2cbj1_9rhob like domain"/>
    <property type="match status" value="1"/>
</dbReference>
<dbReference type="KEGG" id="cvr:CHLNCDRAFT_140674"/>
<dbReference type="GeneID" id="17357959"/>
<name>E1Z5Y1_CHLVA</name>
<dbReference type="InParanoid" id="E1Z5Y1"/>
<accession>E1Z5Y1</accession>
<dbReference type="SUPFAM" id="SSF51197">
    <property type="entry name" value="Clavaminate synthase-like"/>
    <property type="match status" value="1"/>
</dbReference>
<protein>
    <recommendedName>
        <fullName evidence="4">Fe2OG dioxygenase domain-containing protein</fullName>
    </recommendedName>
</protein>
<evidence type="ECO:0008006" key="4">
    <source>
        <dbReference type="Google" id="ProtNLM"/>
    </source>
</evidence>
<dbReference type="eggNOG" id="ENOG502S7NK">
    <property type="taxonomic scope" value="Eukaryota"/>
</dbReference>
<proteinExistence type="predicted"/>
<gene>
    <name evidence="2" type="ORF">CHLNCDRAFT_140674</name>
</gene>
<dbReference type="STRING" id="554065.E1Z5Y1"/>